<sequence length="186" mass="20539">MLAGIAYTQGELGLDAPIGTYLPPDEGDADHRKITVRQLLTQTSGLQQAGLSEAVTAGLRLDPDLPRQALAMSIRHQPGTYFEYTQHGPDLLTYVIQQAVGDDLPHFAQTDPFPLRPPPSRTTTAQQPRLFRCDMQRSARTTSVSNGHRSRTWRPPPVIEQRPGRGIPARVGHLTAFGTRMVRGIR</sequence>
<organism evidence="3 4">
    <name type="scientific">Nocardia africana</name>
    <dbReference type="NCBI Taxonomy" id="134964"/>
    <lineage>
        <taxon>Bacteria</taxon>
        <taxon>Bacillati</taxon>
        <taxon>Actinomycetota</taxon>
        <taxon>Actinomycetes</taxon>
        <taxon>Mycobacteriales</taxon>
        <taxon>Nocardiaceae</taxon>
        <taxon>Nocardia</taxon>
    </lineage>
</organism>
<feature type="domain" description="Beta-lactamase-related" evidence="2">
    <location>
        <begin position="4"/>
        <end position="110"/>
    </location>
</feature>
<evidence type="ECO:0000313" key="3">
    <source>
        <dbReference type="EMBL" id="MFF0458226.1"/>
    </source>
</evidence>
<dbReference type="InterPro" id="IPR012338">
    <property type="entry name" value="Beta-lactam/transpept-like"/>
</dbReference>
<dbReference type="SUPFAM" id="SSF56601">
    <property type="entry name" value="beta-lactamase/transpeptidase-like"/>
    <property type="match status" value="1"/>
</dbReference>
<dbReference type="EMBL" id="JBIALX010000023">
    <property type="protein sequence ID" value="MFF0458226.1"/>
    <property type="molecule type" value="Genomic_DNA"/>
</dbReference>
<keyword evidence="4" id="KW-1185">Reference proteome</keyword>
<evidence type="ECO:0000256" key="1">
    <source>
        <dbReference type="SAM" id="MobiDB-lite"/>
    </source>
</evidence>
<feature type="compositionally biased region" description="Polar residues" evidence="1">
    <location>
        <begin position="138"/>
        <end position="147"/>
    </location>
</feature>
<reference evidence="3 4" key="1">
    <citation type="submission" date="2024-10" db="EMBL/GenBank/DDBJ databases">
        <title>The Natural Products Discovery Center: Release of the First 8490 Sequenced Strains for Exploring Actinobacteria Biosynthetic Diversity.</title>
        <authorList>
            <person name="Kalkreuter E."/>
            <person name="Kautsar S.A."/>
            <person name="Yang D."/>
            <person name="Bader C.D."/>
            <person name="Teijaro C.N."/>
            <person name="Fluegel L."/>
            <person name="Davis C.M."/>
            <person name="Simpson J.R."/>
            <person name="Lauterbach L."/>
            <person name="Steele A.D."/>
            <person name="Gui C."/>
            <person name="Meng S."/>
            <person name="Li G."/>
            <person name="Viehrig K."/>
            <person name="Ye F."/>
            <person name="Su P."/>
            <person name="Kiefer A.F."/>
            <person name="Nichols A."/>
            <person name="Cepeda A.J."/>
            <person name="Yan W."/>
            <person name="Fan B."/>
            <person name="Jiang Y."/>
            <person name="Adhikari A."/>
            <person name="Zheng C.-J."/>
            <person name="Schuster L."/>
            <person name="Cowan T.M."/>
            <person name="Smanski M.J."/>
            <person name="Chevrette M.G."/>
            <person name="De Carvalho L.P.S."/>
            <person name="Shen B."/>
        </authorList>
    </citation>
    <scope>NUCLEOTIDE SEQUENCE [LARGE SCALE GENOMIC DNA]</scope>
    <source>
        <strain evidence="3 4">NPDC004550</strain>
    </source>
</reference>
<feature type="region of interest" description="Disordered" evidence="1">
    <location>
        <begin position="138"/>
        <end position="166"/>
    </location>
</feature>
<gene>
    <name evidence="3" type="ORF">ACFYTH_33125</name>
</gene>
<dbReference type="GO" id="GO:0016787">
    <property type="term" value="F:hydrolase activity"/>
    <property type="evidence" value="ECO:0007669"/>
    <property type="project" value="UniProtKB-KW"/>
</dbReference>
<evidence type="ECO:0000259" key="2">
    <source>
        <dbReference type="Pfam" id="PF00144"/>
    </source>
</evidence>
<name>A0ABW6NV40_9NOCA</name>
<dbReference type="Gene3D" id="3.40.710.10">
    <property type="entry name" value="DD-peptidase/beta-lactamase superfamily"/>
    <property type="match status" value="1"/>
</dbReference>
<dbReference type="PANTHER" id="PTHR43283">
    <property type="entry name" value="BETA-LACTAMASE-RELATED"/>
    <property type="match status" value="1"/>
</dbReference>
<protein>
    <submittedName>
        <fullName evidence="3">Serine hydrolase</fullName>
    </submittedName>
</protein>
<dbReference type="InterPro" id="IPR050789">
    <property type="entry name" value="Diverse_Enzym_Activities"/>
</dbReference>
<dbReference type="Proteomes" id="UP001601521">
    <property type="component" value="Unassembled WGS sequence"/>
</dbReference>
<comment type="caution">
    <text evidence="3">The sequence shown here is derived from an EMBL/GenBank/DDBJ whole genome shotgun (WGS) entry which is preliminary data.</text>
</comment>
<keyword evidence="3" id="KW-0378">Hydrolase</keyword>
<dbReference type="RefSeq" id="WP_387255713.1">
    <property type="nucleotide sequence ID" value="NZ_JBIALX010000023.1"/>
</dbReference>
<accession>A0ABW6NV40</accession>
<evidence type="ECO:0000313" key="4">
    <source>
        <dbReference type="Proteomes" id="UP001601521"/>
    </source>
</evidence>
<dbReference type="InterPro" id="IPR001466">
    <property type="entry name" value="Beta-lactam-related"/>
</dbReference>
<proteinExistence type="predicted"/>
<dbReference type="Pfam" id="PF00144">
    <property type="entry name" value="Beta-lactamase"/>
    <property type="match status" value="1"/>
</dbReference>